<comment type="caution">
    <text evidence="12">The sequence shown here is derived from an EMBL/GenBank/DDBJ whole genome shotgun (WGS) entry which is preliminary data.</text>
</comment>
<dbReference type="PANTHER" id="PTHR12746:SF2">
    <property type="entry name" value="60S RIBOSOMAL EXPORT PROTEIN NMD3"/>
    <property type="match status" value="1"/>
</dbReference>
<comment type="function">
    <text evidence="1 8">Acts as an adapter for the XPO1/CRM1-mediated export of the 60S ribosomal subunit.</text>
</comment>
<evidence type="ECO:0000313" key="12">
    <source>
        <dbReference type="EMBL" id="ODN04506.1"/>
    </source>
</evidence>
<proteinExistence type="inferred from homology"/>
<evidence type="ECO:0000256" key="5">
    <source>
        <dbReference type="ARBA" id="ARBA00022490"/>
    </source>
</evidence>
<evidence type="ECO:0000256" key="4">
    <source>
        <dbReference type="ARBA" id="ARBA00022448"/>
    </source>
</evidence>
<feature type="domain" description="60S ribosomal export protein NMD3 SH3" evidence="11">
    <location>
        <begin position="251"/>
        <end position="298"/>
    </location>
</feature>
<dbReference type="AlphaFoldDB" id="A0A1D2NHQ6"/>
<sequence>MEYLSSPEENQAATPGKILCCQCGTLIDPNPANMCVPCIRTQVDITADIPKQGTLAACRGCERYFQPPAQWVKCALESRELLGLCLKRLKGLNKLRLVDAGFIWTEPHSKRIKVKLTVQAEVMGGAVLQQVFTVEYTIINQMCDECRRADAKDYWKALVQVRQKSDQKKTLYYLEQLVLKYKAHKNTNGVKPHHDGLDFYYGNEQNARKMVEFLTQMLPCRYQHSKKLISHDTHNNTYNYKFTYCVELVPICKDSIVCLPKSFAHQLGGIGQICVVHRVTNFVHIIDPNTAQVAEINATQFWRSPFGTLCSSKNLTEFLVMEVEAITKRAKFSGQGSISSKHTPVDVYVVKANALGENPIHCRSHLGHLLNPGDTVLGFDMGNTNVNDPNFEKMKPETIPDIILVKKVYPDQKQKRRWKLRHFLPKHDTESLNRDYEGFLQDLEEDPAYREGVNIYKNEKLNVESATTDDEGDAPKISLQEMLDDLTLSEAEAEVDAAEWEDMDGE</sequence>
<name>A0A1D2NHQ6_ORCCI</name>
<evidence type="ECO:0000256" key="3">
    <source>
        <dbReference type="ARBA" id="ARBA00017035"/>
    </source>
</evidence>
<evidence type="ECO:0000256" key="7">
    <source>
        <dbReference type="ARBA" id="ARBA00023242"/>
    </source>
</evidence>
<comment type="similarity">
    <text evidence="2 8">Belongs to the NMD3 family.</text>
</comment>
<feature type="domain" description="Nmd3 N-terminal" evidence="9">
    <location>
        <begin position="20"/>
        <end position="248"/>
    </location>
</feature>
<keyword evidence="5 8" id="KW-0963">Cytoplasm</keyword>
<keyword evidence="6 8" id="KW-0653">Protein transport</keyword>
<dbReference type="Pfam" id="PF21193">
    <property type="entry name" value="NMD_SH3"/>
    <property type="match status" value="1"/>
</dbReference>
<feature type="domain" description="60S ribosomal export protein NMD3 OB-fold" evidence="10">
    <location>
        <begin position="315"/>
        <end position="407"/>
    </location>
</feature>
<dbReference type="GO" id="GO:0005634">
    <property type="term" value="C:nucleus"/>
    <property type="evidence" value="ECO:0007669"/>
    <property type="project" value="UniProtKB-SubCell"/>
</dbReference>
<comment type="subcellular location">
    <subcellularLocation>
        <location evidence="8">Cytoplasm</location>
    </subcellularLocation>
    <subcellularLocation>
        <location evidence="8">Nucleus</location>
    </subcellularLocation>
</comment>
<evidence type="ECO:0000259" key="11">
    <source>
        <dbReference type="Pfam" id="PF21193"/>
    </source>
</evidence>
<dbReference type="OMA" id="VILVRKH"/>
<reference evidence="12 13" key="1">
    <citation type="journal article" date="2016" name="Genome Biol. Evol.">
        <title>Gene Family Evolution Reflects Adaptation to Soil Environmental Stressors in the Genome of the Collembolan Orchesella cincta.</title>
        <authorList>
            <person name="Faddeeva-Vakhrusheva A."/>
            <person name="Derks M.F."/>
            <person name="Anvar S.Y."/>
            <person name="Agamennone V."/>
            <person name="Suring W."/>
            <person name="Smit S."/>
            <person name="van Straalen N.M."/>
            <person name="Roelofs D."/>
        </authorList>
    </citation>
    <scope>NUCLEOTIDE SEQUENCE [LARGE SCALE GENOMIC DNA]</scope>
    <source>
        <tissue evidence="12">Mixed pool</tissue>
    </source>
</reference>
<dbReference type="Pfam" id="PF21192">
    <property type="entry name" value="OB_NMD3"/>
    <property type="match status" value="1"/>
</dbReference>
<dbReference type="GO" id="GO:0000055">
    <property type="term" value="P:ribosomal large subunit export from nucleus"/>
    <property type="evidence" value="ECO:0007669"/>
    <property type="project" value="TreeGrafter"/>
</dbReference>
<dbReference type="GO" id="GO:0043023">
    <property type="term" value="F:ribosomal large subunit binding"/>
    <property type="evidence" value="ECO:0007669"/>
    <property type="project" value="InterPro"/>
</dbReference>
<keyword evidence="7 8" id="KW-0539">Nucleus</keyword>
<dbReference type="InterPro" id="IPR007064">
    <property type="entry name" value="Nmd3_N"/>
</dbReference>
<evidence type="ECO:0000256" key="1">
    <source>
        <dbReference type="ARBA" id="ARBA00002269"/>
    </source>
</evidence>
<keyword evidence="13" id="KW-1185">Reference proteome</keyword>
<dbReference type="InterPro" id="IPR039768">
    <property type="entry name" value="Nmd3"/>
</dbReference>
<evidence type="ECO:0000256" key="8">
    <source>
        <dbReference type="RuleBase" id="RU364108"/>
    </source>
</evidence>
<keyword evidence="4 8" id="KW-0813">Transport</keyword>
<evidence type="ECO:0000256" key="2">
    <source>
        <dbReference type="ARBA" id="ARBA00009794"/>
    </source>
</evidence>
<dbReference type="GO" id="GO:0005737">
    <property type="term" value="C:cytoplasm"/>
    <property type="evidence" value="ECO:0007669"/>
    <property type="project" value="UniProtKB-SubCell"/>
</dbReference>
<dbReference type="Proteomes" id="UP000094527">
    <property type="component" value="Unassembled WGS sequence"/>
</dbReference>
<dbReference type="STRING" id="48709.A0A1D2NHQ6"/>
<dbReference type="PANTHER" id="PTHR12746">
    <property type="entry name" value="NONSENSE-MEDIATED MRNA DECAY PROTEIN 3"/>
    <property type="match status" value="1"/>
</dbReference>
<gene>
    <name evidence="12" type="ORF">Ocin01_02218</name>
</gene>
<evidence type="ECO:0000313" key="13">
    <source>
        <dbReference type="Proteomes" id="UP000094527"/>
    </source>
</evidence>
<evidence type="ECO:0000259" key="9">
    <source>
        <dbReference type="Pfam" id="PF04981"/>
    </source>
</evidence>
<dbReference type="Pfam" id="PF04981">
    <property type="entry name" value="NMD3"/>
    <property type="match status" value="1"/>
</dbReference>
<evidence type="ECO:0000259" key="10">
    <source>
        <dbReference type="Pfam" id="PF21192"/>
    </source>
</evidence>
<organism evidence="12 13">
    <name type="scientific">Orchesella cincta</name>
    <name type="common">Springtail</name>
    <name type="synonym">Podura cincta</name>
    <dbReference type="NCBI Taxonomy" id="48709"/>
    <lineage>
        <taxon>Eukaryota</taxon>
        <taxon>Metazoa</taxon>
        <taxon>Ecdysozoa</taxon>
        <taxon>Arthropoda</taxon>
        <taxon>Hexapoda</taxon>
        <taxon>Collembola</taxon>
        <taxon>Entomobryomorpha</taxon>
        <taxon>Entomobryoidea</taxon>
        <taxon>Orchesellidae</taxon>
        <taxon>Orchesellinae</taxon>
        <taxon>Orchesella</taxon>
    </lineage>
</organism>
<dbReference type="EMBL" id="LJIJ01000042">
    <property type="protein sequence ID" value="ODN04506.1"/>
    <property type="molecule type" value="Genomic_DNA"/>
</dbReference>
<dbReference type="InterPro" id="IPR048898">
    <property type="entry name" value="OB_NMD3"/>
</dbReference>
<accession>A0A1D2NHQ6</accession>
<evidence type="ECO:0000256" key="6">
    <source>
        <dbReference type="ARBA" id="ARBA00022927"/>
    </source>
</evidence>
<dbReference type="GO" id="GO:0015031">
    <property type="term" value="P:protein transport"/>
    <property type="evidence" value="ECO:0007669"/>
    <property type="project" value="UniProtKB-KW"/>
</dbReference>
<protein>
    <recommendedName>
        <fullName evidence="3 8">60S ribosomal export protein NMD3</fullName>
    </recommendedName>
</protein>
<dbReference type="OrthoDB" id="203821at2759"/>
<dbReference type="InterPro" id="IPR048899">
    <property type="entry name" value="NMD_SH3"/>
</dbReference>